<sequence length="96" mass="10400">MRHHDHPGTAYPAPPGPDPQDQPPPPLPLPPTDRPRQRHQHGWLMWLMCLPMLALVGVLLLTGAVGAGGVLYALACVGMMAAMMLWMNHGGGPRDR</sequence>
<gene>
    <name evidence="3" type="ORF">AVL62_15780</name>
</gene>
<organism evidence="3 4">
    <name type="scientific">Serinicoccus chungangensis</name>
    <dbReference type="NCBI Taxonomy" id="767452"/>
    <lineage>
        <taxon>Bacteria</taxon>
        <taxon>Bacillati</taxon>
        <taxon>Actinomycetota</taxon>
        <taxon>Actinomycetes</taxon>
        <taxon>Micrococcales</taxon>
        <taxon>Ornithinimicrobiaceae</taxon>
        <taxon>Serinicoccus</taxon>
    </lineage>
</organism>
<evidence type="ECO:0000313" key="4">
    <source>
        <dbReference type="Proteomes" id="UP000054837"/>
    </source>
</evidence>
<evidence type="ECO:0000256" key="2">
    <source>
        <dbReference type="SAM" id="Phobius"/>
    </source>
</evidence>
<feature type="region of interest" description="Disordered" evidence="1">
    <location>
        <begin position="1"/>
        <end position="37"/>
    </location>
</feature>
<comment type="caution">
    <text evidence="3">The sequence shown here is derived from an EMBL/GenBank/DDBJ whole genome shotgun (WGS) entry which is preliminary data.</text>
</comment>
<keyword evidence="2" id="KW-0472">Membrane</keyword>
<evidence type="ECO:0000256" key="1">
    <source>
        <dbReference type="SAM" id="MobiDB-lite"/>
    </source>
</evidence>
<proteinExistence type="predicted"/>
<feature type="compositionally biased region" description="Pro residues" evidence="1">
    <location>
        <begin position="12"/>
        <end position="32"/>
    </location>
</feature>
<keyword evidence="2" id="KW-1133">Transmembrane helix</keyword>
<dbReference type="EMBL" id="LQBL01000001">
    <property type="protein sequence ID" value="KUG60001.1"/>
    <property type="molecule type" value="Genomic_DNA"/>
</dbReference>
<evidence type="ECO:0000313" key="3">
    <source>
        <dbReference type="EMBL" id="KUG60001.1"/>
    </source>
</evidence>
<dbReference type="AlphaFoldDB" id="A0A0W8IIZ4"/>
<keyword evidence="2" id="KW-0812">Transmembrane</keyword>
<reference evidence="3 4" key="1">
    <citation type="submission" date="2015-12" db="EMBL/GenBank/DDBJ databases">
        <title>Serinicoccus chungangenesis strain CD08_5 genome sequencing and assembly.</title>
        <authorList>
            <person name="Chander A.M."/>
            <person name="Kaur G."/>
            <person name="Nair G.R."/>
            <person name="Dhawan D.K."/>
            <person name="Kochhar R.K."/>
            <person name="Mayilraj S."/>
            <person name="Bhadada S.K."/>
        </authorList>
    </citation>
    <scope>NUCLEOTIDE SEQUENCE [LARGE SCALE GENOMIC DNA]</scope>
    <source>
        <strain evidence="3 4">CD08_5</strain>
    </source>
</reference>
<dbReference type="RefSeq" id="WP_058889676.1">
    <property type="nucleotide sequence ID" value="NZ_LQBL01000001.1"/>
</dbReference>
<keyword evidence="4" id="KW-1185">Reference proteome</keyword>
<accession>A0A0W8IIZ4</accession>
<feature type="transmembrane region" description="Helical" evidence="2">
    <location>
        <begin position="43"/>
        <end position="64"/>
    </location>
</feature>
<feature type="transmembrane region" description="Helical" evidence="2">
    <location>
        <begin position="70"/>
        <end position="87"/>
    </location>
</feature>
<protein>
    <submittedName>
        <fullName evidence="3">Uncharacterized protein</fullName>
    </submittedName>
</protein>
<dbReference type="STRING" id="767452.AVL62_15780"/>
<dbReference type="Proteomes" id="UP000054837">
    <property type="component" value="Unassembled WGS sequence"/>
</dbReference>
<name>A0A0W8IIZ4_9MICO</name>